<dbReference type="InterPro" id="IPR050955">
    <property type="entry name" value="Plant_Biomass_Hydrol_Est"/>
</dbReference>
<evidence type="ECO:0000256" key="1">
    <source>
        <dbReference type="ARBA" id="ARBA00022729"/>
    </source>
</evidence>
<gene>
    <name evidence="4" type="ORF">SAMN04487906_0201</name>
</gene>
<evidence type="ECO:0000313" key="4">
    <source>
        <dbReference type="EMBL" id="SFS37252.1"/>
    </source>
</evidence>
<dbReference type="OrthoDB" id="9764953at2"/>
<dbReference type="EMBL" id="FPAG01000001">
    <property type="protein sequence ID" value="SFS37252.1"/>
    <property type="molecule type" value="Genomic_DNA"/>
</dbReference>
<evidence type="ECO:0000313" key="5">
    <source>
        <dbReference type="Proteomes" id="UP000183209"/>
    </source>
</evidence>
<dbReference type="AlphaFoldDB" id="A0A1I6PAL0"/>
<dbReference type="InterPro" id="IPR001375">
    <property type="entry name" value="Peptidase_S9_cat"/>
</dbReference>
<reference evidence="4 5" key="1">
    <citation type="submission" date="2016-10" db="EMBL/GenBank/DDBJ databases">
        <authorList>
            <person name="de Groot N.N."/>
        </authorList>
    </citation>
    <scope>NUCLEOTIDE SEQUENCE [LARGE SCALE GENOMIC DNA]</scope>
    <source>
        <strain evidence="4 5">CGMCC 1.6114</strain>
    </source>
</reference>
<dbReference type="GO" id="GO:0008236">
    <property type="term" value="F:serine-type peptidase activity"/>
    <property type="evidence" value="ECO:0007669"/>
    <property type="project" value="InterPro"/>
</dbReference>
<proteinExistence type="predicted"/>
<dbReference type="InterPro" id="IPR029058">
    <property type="entry name" value="AB_hydrolase_fold"/>
</dbReference>
<accession>A0A1I6PAL0</accession>
<dbReference type="Proteomes" id="UP000183209">
    <property type="component" value="Unassembled WGS sequence"/>
</dbReference>
<keyword evidence="4" id="KW-0378">Hydrolase</keyword>
<evidence type="ECO:0000256" key="2">
    <source>
        <dbReference type="SAM" id="MobiDB-lite"/>
    </source>
</evidence>
<keyword evidence="1" id="KW-0732">Signal</keyword>
<feature type="domain" description="Peptidase S9 prolyl oligopeptidase catalytic" evidence="3">
    <location>
        <begin position="169"/>
        <end position="220"/>
    </location>
</feature>
<feature type="region of interest" description="Disordered" evidence="2">
    <location>
        <begin position="126"/>
        <end position="146"/>
    </location>
</feature>
<dbReference type="PANTHER" id="PTHR43037">
    <property type="entry name" value="UNNAMED PRODUCT-RELATED"/>
    <property type="match status" value="1"/>
</dbReference>
<dbReference type="Pfam" id="PF00326">
    <property type="entry name" value="Peptidase_S9"/>
    <property type="match status" value="1"/>
</dbReference>
<evidence type="ECO:0000259" key="3">
    <source>
        <dbReference type="Pfam" id="PF00326"/>
    </source>
</evidence>
<dbReference type="Gene3D" id="3.40.50.1820">
    <property type="entry name" value="alpha/beta hydrolase"/>
    <property type="match status" value="1"/>
</dbReference>
<dbReference type="SUPFAM" id="SSF53474">
    <property type="entry name" value="alpha/beta-Hydrolases"/>
    <property type="match status" value="1"/>
</dbReference>
<dbReference type="PROSITE" id="PS51257">
    <property type="entry name" value="PROKAR_LIPOPROTEIN"/>
    <property type="match status" value="1"/>
</dbReference>
<dbReference type="PANTHER" id="PTHR43037:SF1">
    <property type="entry name" value="BLL1128 PROTEIN"/>
    <property type="match status" value="1"/>
</dbReference>
<sequence>MRTITLAILALSFFSCTKTTSEEQLLRVPYTSEIAHEERDFFLYLPKGYDANPDKEWPVLLFLHGNGERGNGKDELGFTMIHGPLNEVWIQKRDLPFIIISPQLHMFTMGEVSYIKNRSKESIPQRLAEGTPKPNQAARPGQPMNPLPAMRFDSITSTVLPDGWDRVEHDLIGMLDHVQENYRTDNNRIYLSGLSYGGFGTWFLASNYPERFAAIAPIVGWGHPDLMPSIAKEQLPVWCFAGGRDLTIKPEYFYAGLNELEALGHKDVRFTVHADMGHDTWKRVYAGEDIYNWLLSHSNP</sequence>
<protein>
    <submittedName>
        <fullName evidence="4">Alpha/beta hydrolase family protein</fullName>
    </submittedName>
</protein>
<name>A0A1I6PAL0_9FLAO</name>
<dbReference type="RefSeq" id="WP_074976338.1">
    <property type="nucleotide sequence ID" value="NZ_FPAG01000001.1"/>
</dbReference>
<dbReference type="GO" id="GO:0006508">
    <property type="term" value="P:proteolysis"/>
    <property type="evidence" value="ECO:0007669"/>
    <property type="project" value="InterPro"/>
</dbReference>
<organism evidence="4 5">
    <name type="scientific">Zhouia amylolytica</name>
    <dbReference type="NCBI Taxonomy" id="376730"/>
    <lineage>
        <taxon>Bacteria</taxon>
        <taxon>Pseudomonadati</taxon>
        <taxon>Bacteroidota</taxon>
        <taxon>Flavobacteriia</taxon>
        <taxon>Flavobacteriales</taxon>
        <taxon>Flavobacteriaceae</taxon>
        <taxon>Zhouia</taxon>
    </lineage>
</organism>